<feature type="region of interest" description="Disordered" evidence="2">
    <location>
        <begin position="643"/>
        <end position="667"/>
    </location>
</feature>
<dbReference type="Gene3D" id="3.90.780.10">
    <property type="entry name" value="5'-Nucleotidase, C-terminal domain"/>
    <property type="match status" value="1"/>
</dbReference>
<dbReference type="InterPro" id="IPR008334">
    <property type="entry name" value="5'-Nucleotdase_C"/>
</dbReference>
<organism evidence="5 6">
    <name type="scientific">Salinirubellus salinus</name>
    <dbReference type="NCBI Taxonomy" id="1364945"/>
    <lineage>
        <taxon>Archaea</taxon>
        <taxon>Methanobacteriati</taxon>
        <taxon>Methanobacteriota</taxon>
        <taxon>Stenosarchaea group</taxon>
        <taxon>Halobacteria</taxon>
        <taxon>Halobacteriales</taxon>
        <taxon>Natronomonadaceae</taxon>
        <taxon>Salinirubellus</taxon>
    </lineage>
</organism>
<keyword evidence="6" id="KW-1185">Reference proteome</keyword>
<dbReference type="AlphaFoldDB" id="A0A9E7R107"/>
<dbReference type="Gene3D" id="3.60.21.10">
    <property type="match status" value="1"/>
</dbReference>
<dbReference type="GO" id="GO:0009166">
    <property type="term" value="P:nucleotide catabolic process"/>
    <property type="evidence" value="ECO:0007669"/>
    <property type="project" value="InterPro"/>
</dbReference>
<dbReference type="InterPro" id="IPR006179">
    <property type="entry name" value="5_nucleotidase/apyrase"/>
</dbReference>
<dbReference type="SUPFAM" id="SSF56300">
    <property type="entry name" value="Metallo-dependent phosphatases"/>
    <property type="match status" value="1"/>
</dbReference>
<protein>
    <submittedName>
        <fullName evidence="5">5'-nucleotidase C-terminal domain-containing protein</fullName>
    </submittedName>
</protein>
<dbReference type="InterPro" id="IPR036907">
    <property type="entry name" value="5'-Nucleotdase_C_sf"/>
</dbReference>
<dbReference type="PROSITE" id="PS00786">
    <property type="entry name" value="5_NUCLEOTIDASE_2"/>
    <property type="match status" value="1"/>
</dbReference>
<dbReference type="RefSeq" id="WP_260592700.1">
    <property type="nucleotide sequence ID" value="NZ_CP104003.1"/>
</dbReference>
<dbReference type="GO" id="GO:0000166">
    <property type="term" value="F:nucleotide binding"/>
    <property type="evidence" value="ECO:0007669"/>
    <property type="project" value="InterPro"/>
</dbReference>
<name>A0A9E7R107_9EURY</name>
<dbReference type="InterPro" id="IPR029052">
    <property type="entry name" value="Metallo-depent_PP-like"/>
</dbReference>
<dbReference type="Proteomes" id="UP001057580">
    <property type="component" value="Chromosome"/>
</dbReference>
<dbReference type="PANTHER" id="PTHR11575:SF24">
    <property type="entry name" value="5'-NUCLEOTIDASE"/>
    <property type="match status" value="1"/>
</dbReference>
<proteinExistence type="predicted"/>
<sequence length="667" mass="71384">MRRLLVATLVVCLVTATVPVGVAGQVADTEGQTAPSAPTAETGTTDATNHTNTTVTLLTYNDVQTAAAENGTFPRLVSLVDERRAAHDNPVFVAGAGDEVSPHALSPVSQWRVAVDVTNVMQPDADVIGNHEFDFGLGEVSNFTAASEYPWLASNLVNSSTGEQFGGTAEYTVVERDGVRVGFLGVVDRGATYGKTNIDFAAEGVTVEEYVNDSVATADHLREEEDVDVVVVLAHTGIPDAKAIAEADDGDIDVIAVGDDEIYYPPNETSDTIITEAEARAEYLGEINLTVSDGEVTAWNGRLVDVRNSSVEKNETASQIIDQYRGEVSLDSTVAYSEVALDARFATNYHRESNYGNLVTDAMRNASGAEVAITNAGGIRSNSIYGPGNVTGGDVFNTLPFANTLVTVELNGTELERVLASQVVTLESETGQQFGEEISQQTSGVQFEWVPHEDVAPEDRVRDLHVNGDPVRPGQTYTVAVNSYIADGGSGYPLANATRVNETDTLLAELVVDYLEQRETVAPEVEGRMDRVDTDLTDRMVWVDREGSTVLRYDAPEDFAGLGNESTFYLETADGERAVAQNVNFDGERIEVQFEDRAVAELAEGAGRTDLNLYGVYESSASEFVYFDGARLNSDVTVFAPRGQGAEQGAQNENANGGQSNASSASN</sequence>
<dbReference type="InterPro" id="IPR006146">
    <property type="entry name" value="5'-Nucleotdase_CS"/>
</dbReference>
<dbReference type="Pfam" id="PF02872">
    <property type="entry name" value="5_nucleotid_C"/>
    <property type="match status" value="1"/>
</dbReference>
<dbReference type="GeneID" id="74944036"/>
<dbReference type="PRINTS" id="PR01607">
    <property type="entry name" value="APYRASEFAMLY"/>
</dbReference>
<evidence type="ECO:0000313" key="6">
    <source>
        <dbReference type="Proteomes" id="UP001057580"/>
    </source>
</evidence>
<dbReference type="Pfam" id="PF00149">
    <property type="entry name" value="Metallophos"/>
    <property type="match status" value="1"/>
</dbReference>
<evidence type="ECO:0000256" key="2">
    <source>
        <dbReference type="SAM" id="MobiDB-lite"/>
    </source>
</evidence>
<feature type="compositionally biased region" description="Low complexity" evidence="2">
    <location>
        <begin position="39"/>
        <end position="50"/>
    </location>
</feature>
<feature type="domain" description="5'-Nucleotidase C-terminal" evidence="4">
    <location>
        <begin position="336"/>
        <end position="494"/>
    </location>
</feature>
<feature type="domain" description="Calcineurin-like phosphoesterase" evidence="3">
    <location>
        <begin position="60"/>
        <end position="259"/>
    </location>
</feature>
<dbReference type="GO" id="GO:0046872">
    <property type="term" value="F:metal ion binding"/>
    <property type="evidence" value="ECO:0007669"/>
    <property type="project" value="InterPro"/>
</dbReference>
<dbReference type="PANTHER" id="PTHR11575">
    <property type="entry name" value="5'-NUCLEOTIDASE-RELATED"/>
    <property type="match status" value="1"/>
</dbReference>
<dbReference type="EMBL" id="CP104003">
    <property type="protein sequence ID" value="UWM53706.1"/>
    <property type="molecule type" value="Genomic_DNA"/>
</dbReference>
<accession>A0A9E7R107</accession>
<evidence type="ECO:0000259" key="3">
    <source>
        <dbReference type="Pfam" id="PF00149"/>
    </source>
</evidence>
<evidence type="ECO:0000256" key="1">
    <source>
        <dbReference type="ARBA" id="ARBA00022729"/>
    </source>
</evidence>
<evidence type="ECO:0000313" key="5">
    <source>
        <dbReference type="EMBL" id="UWM53706.1"/>
    </source>
</evidence>
<reference evidence="5" key="1">
    <citation type="submission" date="2022-09" db="EMBL/GenBank/DDBJ databases">
        <title>Diverse halophilic archaea isolated from saline environments.</title>
        <authorList>
            <person name="Cui H.-L."/>
        </authorList>
    </citation>
    <scope>NUCLEOTIDE SEQUENCE</scope>
    <source>
        <strain evidence="5">ZS-35-S2</strain>
    </source>
</reference>
<feature type="region of interest" description="Disordered" evidence="2">
    <location>
        <begin position="29"/>
        <end position="50"/>
    </location>
</feature>
<keyword evidence="1" id="KW-0732">Signal</keyword>
<dbReference type="GO" id="GO:0016788">
    <property type="term" value="F:hydrolase activity, acting on ester bonds"/>
    <property type="evidence" value="ECO:0007669"/>
    <property type="project" value="InterPro"/>
</dbReference>
<dbReference type="SUPFAM" id="SSF55816">
    <property type="entry name" value="5'-nucleotidase (syn. UDP-sugar hydrolase), C-terminal domain"/>
    <property type="match status" value="1"/>
</dbReference>
<gene>
    <name evidence="5" type="ORF">N0B31_16400</name>
</gene>
<evidence type="ECO:0000259" key="4">
    <source>
        <dbReference type="Pfam" id="PF02872"/>
    </source>
</evidence>
<dbReference type="InterPro" id="IPR004843">
    <property type="entry name" value="Calcineurin-like_PHP"/>
</dbReference>
<dbReference type="KEGG" id="ssai:N0B31_16400"/>